<dbReference type="Proteomes" id="UP001470023">
    <property type="component" value="Unassembled WGS sequence"/>
</dbReference>
<keyword evidence="5 6" id="KW-0472">Membrane</keyword>
<dbReference type="RefSeq" id="WP_352064214.1">
    <property type="nucleotide sequence ID" value="NZ_JBEPAB010000058.1"/>
</dbReference>
<feature type="transmembrane region" description="Helical" evidence="6">
    <location>
        <begin position="567"/>
        <end position="587"/>
    </location>
</feature>
<comment type="subcellular location">
    <subcellularLocation>
        <location evidence="1">Cell membrane</location>
        <topology evidence="1">Multi-pass membrane protein</topology>
    </subcellularLocation>
</comment>
<evidence type="ECO:0000256" key="4">
    <source>
        <dbReference type="ARBA" id="ARBA00022989"/>
    </source>
</evidence>
<accession>A0ABV1UB88</accession>
<protein>
    <submittedName>
        <fullName evidence="8">MMPL family transporter</fullName>
    </submittedName>
</protein>
<dbReference type="EMBL" id="JBEPAZ010000019">
    <property type="protein sequence ID" value="MER6430476.1"/>
    <property type="molecule type" value="Genomic_DNA"/>
</dbReference>
<feature type="transmembrane region" description="Helical" evidence="6">
    <location>
        <begin position="272"/>
        <end position="299"/>
    </location>
</feature>
<sequence length="718" mass="73980">MAAVARWSLAHRWTVIVAWLVLALAGAAAAAQSGSRLSFAFDLPGQPAYETNEEIVRSFGSGGGNDPLIAVVHLPDGGLSSSAGQKGLRQVDGLVREAVPGARTASALSDAADASAYVSKDGRTTFVVVYPVPDFTSSDPYTTALPALQKSLAGTRVAGEPVHVTGASVLAAGGSSSGNSVLVETIFAGVAALVVLAIVFGSLLALLPLLIAAIAIPTTFVGIYGLTYATTMSTLVQNIVALVGLGVAIDYALLVVTRWREEKAAGRSNRDAVVVSAATAGSSVFFSGITVTVSLAALALTTVPFLRSIGLAGMLIPLISVAVSITLLPVILDAAGSRLEWPRKRPPSTVSRLWTTIAARVVRHRVAATCGALALVAVLIIPVVSLQLGQPQAAAQATSASSEARAGLKTLTDSGIGAGVLRPTEILLPADRTITAPGRTTVIHPGTWSHDGLRIAAAWGRDDASSDAGKETLNQLRSAAAGVPGARVGGTPAQDGDFIDALYGSNLWIIITVIVVLTLLLLSRALRSVWLPIKALLLNAVSLAAAFGVLTLVWQEGHGSSLFASPATGAITLWVPLAVFALLFGLSMDYEVFILTRINEEYAAGHSTDEAVVRGIGHTGRLVTSGALILFLAFVALGGVPQTDVKILSTGLAAGIILDATVIRGVLAPALVSLFGGLNWWLPTPVRRLLRITPIRPHTNSGEGATTVPVREGSPQGR</sequence>
<evidence type="ECO:0000256" key="2">
    <source>
        <dbReference type="ARBA" id="ARBA00022475"/>
    </source>
</evidence>
<keyword evidence="9" id="KW-1185">Reference proteome</keyword>
<feature type="transmembrane region" description="Helical" evidence="6">
    <location>
        <begin position="652"/>
        <end position="682"/>
    </location>
</feature>
<feature type="transmembrane region" description="Helical" evidence="6">
    <location>
        <begin position="181"/>
        <end position="200"/>
    </location>
</feature>
<keyword evidence="3 6" id="KW-0812">Transmembrane</keyword>
<feature type="domain" description="SSD" evidence="7">
    <location>
        <begin position="204"/>
        <end position="334"/>
    </location>
</feature>
<feature type="transmembrane region" description="Helical" evidence="6">
    <location>
        <begin position="207"/>
        <end position="227"/>
    </location>
</feature>
<organism evidence="8 9">
    <name type="scientific">Streptomyces sp. 900105245</name>
    <dbReference type="NCBI Taxonomy" id="3154379"/>
    <lineage>
        <taxon>Bacteria</taxon>
        <taxon>Bacillati</taxon>
        <taxon>Actinomycetota</taxon>
        <taxon>Actinomycetes</taxon>
        <taxon>Kitasatosporales</taxon>
        <taxon>Streptomycetaceae</taxon>
        <taxon>Streptomyces</taxon>
    </lineage>
</organism>
<comment type="caution">
    <text evidence="8">The sequence shown here is derived from an EMBL/GenBank/DDBJ whole genome shotgun (WGS) entry which is preliminary data.</text>
</comment>
<gene>
    <name evidence="8" type="ORF">ABT272_22445</name>
</gene>
<dbReference type="Pfam" id="PF03176">
    <property type="entry name" value="MMPL"/>
    <property type="match status" value="2"/>
</dbReference>
<feature type="transmembrane region" description="Helical" evidence="6">
    <location>
        <begin position="501"/>
        <end position="523"/>
    </location>
</feature>
<evidence type="ECO:0000256" key="3">
    <source>
        <dbReference type="ARBA" id="ARBA00022692"/>
    </source>
</evidence>
<proteinExistence type="predicted"/>
<evidence type="ECO:0000259" key="7">
    <source>
        <dbReference type="PROSITE" id="PS50156"/>
    </source>
</evidence>
<feature type="transmembrane region" description="Helical" evidence="6">
    <location>
        <begin position="239"/>
        <end position="260"/>
    </location>
</feature>
<evidence type="ECO:0000256" key="1">
    <source>
        <dbReference type="ARBA" id="ARBA00004651"/>
    </source>
</evidence>
<reference evidence="8 9" key="1">
    <citation type="submission" date="2024-06" db="EMBL/GenBank/DDBJ databases">
        <title>The Natural Products Discovery Center: Release of the First 8490 Sequenced Strains for Exploring Actinobacteria Biosynthetic Diversity.</title>
        <authorList>
            <person name="Kalkreuter E."/>
            <person name="Kautsar S.A."/>
            <person name="Yang D."/>
            <person name="Bader C.D."/>
            <person name="Teijaro C.N."/>
            <person name="Fluegel L."/>
            <person name="Davis C.M."/>
            <person name="Simpson J.R."/>
            <person name="Lauterbach L."/>
            <person name="Steele A.D."/>
            <person name="Gui C."/>
            <person name="Meng S."/>
            <person name="Li G."/>
            <person name="Viehrig K."/>
            <person name="Ye F."/>
            <person name="Su P."/>
            <person name="Kiefer A.F."/>
            <person name="Nichols A."/>
            <person name="Cepeda A.J."/>
            <person name="Yan W."/>
            <person name="Fan B."/>
            <person name="Jiang Y."/>
            <person name="Adhikari A."/>
            <person name="Zheng C.-J."/>
            <person name="Schuster L."/>
            <person name="Cowan T.M."/>
            <person name="Smanski M.J."/>
            <person name="Chevrette M.G."/>
            <person name="De Carvalho L.P.S."/>
            <person name="Shen B."/>
        </authorList>
    </citation>
    <scope>NUCLEOTIDE SEQUENCE [LARGE SCALE GENOMIC DNA]</scope>
    <source>
        <strain evidence="8 9">NPDC001166</strain>
    </source>
</reference>
<name>A0ABV1UB88_9ACTN</name>
<dbReference type="PANTHER" id="PTHR33406:SF13">
    <property type="entry name" value="MEMBRANE PROTEIN YDFJ"/>
    <property type="match status" value="1"/>
</dbReference>
<evidence type="ECO:0000256" key="5">
    <source>
        <dbReference type="ARBA" id="ARBA00023136"/>
    </source>
</evidence>
<evidence type="ECO:0000313" key="8">
    <source>
        <dbReference type="EMBL" id="MER6430476.1"/>
    </source>
</evidence>
<dbReference type="InterPro" id="IPR004869">
    <property type="entry name" value="MMPL_dom"/>
</dbReference>
<feature type="transmembrane region" description="Helical" evidence="6">
    <location>
        <begin position="366"/>
        <end position="384"/>
    </location>
</feature>
<feature type="transmembrane region" description="Helical" evidence="6">
    <location>
        <begin position="535"/>
        <end position="555"/>
    </location>
</feature>
<feature type="transmembrane region" description="Helical" evidence="6">
    <location>
        <begin position="622"/>
        <end position="640"/>
    </location>
</feature>
<dbReference type="PANTHER" id="PTHR33406">
    <property type="entry name" value="MEMBRANE PROTEIN MJ1562-RELATED"/>
    <property type="match status" value="1"/>
</dbReference>
<feature type="transmembrane region" description="Helical" evidence="6">
    <location>
        <begin position="311"/>
        <end position="335"/>
    </location>
</feature>
<keyword evidence="2" id="KW-1003">Cell membrane</keyword>
<evidence type="ECO:0000313" key="9">
    <source>
        <dbReference type="Proteomes" id="UP001470023"/>
    </source>
</evidence>
<keyword evidence="4 6" id="KW-1133">Transmembrane helix</keyword>
<evidence type="ECO:0000256" key="6">
    <source>
        <dbReference type="SAM" id="Phobius"/>
    </source>
</evidence>
<dbReference type="InterPro" id="IPR050545">
    <property type="entry name" value="Mycobact_MmpL"/>
</dbReference>
<dbReference type="PROSITE" id="PS50156">
    <property type="entry name" value="SSD"/>
    <property type="match status" value="1"/>
</dbReference>
<dbReference type="SUPFAM" id="SSF82866">
    <property type="entry name" value="Multidrug efflux transporter AcrB transmembrane domain"/>
    <property type="match status" value="2"/>
</dbReference>
<dbReference type="InterPro" id="IPR000731">
    <property type="entry name" value="SSD"/>
</dbReference>
<dbReference type="Gene3D" id="1.20.1640.10">
    <property type="entry name" value="Multidrug efflux transporter AcrB transmembrane domain"/>
    <property type="match status" value="2"/>
</dbReference>